<dbReference type="Gene3D" id="3.40.1190.20">
    <property type="match status" value="1"/>
</dbReference>
<evidence type="ECO:0000313" key="5">
    <source>
        <dbReference type="EMBL" id="SVA06439.1"/>
    </source>
</evidence>
<dbReference type="AlphaFoldDB" id="A0A381SSI4"/>
<name>A0A381SSI4_9ZZZZ</name>
<evidence type="ECO:0000256" key="3">
    <source>
        <dbReference type="ARBA" id="ARBA00022777"/>
    </source>
</evidence>
<dbReference type="PANTHER" id="PTHR43320">
    <property type="entry name" value="SUGAR KINASE"/>
    <property type="match status" value="1"/>
</dbReference>
<dbReference type="InterPro" id="IPR011611">
    <property type="entry name" value="PfkB_dom"/>
</dbReference>
<dbReference type="Pfam" id="PF00294">
    <property type="entry name" value="PfkB"/>
    <property type="match status" value="1"/>
</dbReference>
<gene>
    <name evidence="5" type="ORF">METZ01_LOCUS59293</name>
</gene>
<reference evidence="5" key="1">
    <citation type="submission" date="2018-05" db="EMBL/GenBank/DDBJ databases">
        <authorList>
            <person name="Lanie J.A."/>
            <person name="Ng W.-L."/>
            <person name="Kazmierczak K.M."/>
            <person name="Andrzejewski T.M."/>
            <person name="Davidsen T.M."/>
            <person name="Wayne K.J."/>
            <person name="Tettelin H."/>
            <person name="Glass J.I."/>
            <person name="Rusch D."/>
            <person name="Podicherti R."/>
            <person name="Tsui H.-C.T."/>
            <person name="Winkler M.E."/>
        </authorList>
    </citation>
    <scope>NUCLEOTIDE SEQUENCE</scope>
</reference>
<dbReference type="InterPro" id="IPR052700">
    <property type="entry name" value="Carb_kinase_PfkB-like"/>
</dbReference>
<evidence type="ECO:0000256" key="1">
    <source>
        <dbReference type="ARBA" id="ARBA00010688"/>
    </source>
</evidence>
<keyword evidence="2" id="KW-0808">Transferase</keyword>
<dbReference type="EMBL" id="UINC01003451">
    <property type="protein sequence ID" value="SVA06439.1"/>
    <property type="molecule type" value="Genomic_DNA"/>
</dbReference>
<evidence type="ECO:0000259" key="4">
    <source>
        <dbReference type="Pfam" id="PF00294"/>
    </source>
</evidence>
<comment type="similarity">
    <text evidence="1">Belongs to the carbohydrate kinase PfkB family.</text>
</comment>
<protein>
    <recommendedName>
        <fullName evidence="4">Carbohydrate kinase PfkB domain-containing protein</fullName>
    </recommendedName>
</protein>
<dbReference type="SUPFAM" id="SSF53613">
    <property type="entry name" value="Ribokinase-like"/>
    <property type="match status" value="1"/>
</dbReference>
<accession>A0A381SSI4</accession>
<organism evidence="5">
    <name type="scientific">marine metagenome</name>
    <dbReference type="NCBI Taxonomy" id="408172"/>
    <lineage>
        <taxon>unclassified sequences</taxon>
        <taxon>metagenomes</taxon>
        <taxon>ecological metagenomes</taxon>
    </lineage>
</organism>
<feature type="domain" description="Carbohydrate kinase PfkB" evidence="4">
    <location>
        <begin position="54"/>
        <end position="290"/>
    </location>
</feature>
<proteinExistence type="inferred from homology"/>
<dbReference type="GO" id="GO:0016301">
    <property type="term" value="F:kinase activity"/>
    <property type="evidence" value="ECO:0007669"/>
    <property type="project" value="UniProtKB-KW"/>
</dbReference>
<dbReference type="InterPro" id="IPR029056">
    <property type="entry name" value="Ribokinase-like"/>
</dbReference>
<dbReference type="PANTHER" id="PTHR43320:SF3">
    <property type="entry name" value="CARBOHYDRATE KINASE PFKB DOMAIN-CONTAINING PROTEIN"/>
    <property type="match status" value="1"/>
</dbReference>
<keyword evidence="3" id="KW-0418">Kinase</keyword>
<sequence>MPKIYGFGNALIDIEISVSEDELASLPINKGSMEHISSSQKMDWLQRFQTRVQSREPGGSIANSLHAAASQGSRCTFSCSMGEDLEKDLFLQGFNKKLIQTSFQYSINPTGICFIFVTPDGERTMASNLSANEDLNPKCLNKEILSQSDWLLFDAFSVCTSNGLETAKEALLIAKKNKVKIAFGLADINLIKSNLKEIEWVLNQSIDLLFSNEYEMNLMQQNIKTKVDILCSSGANGCSFNQVKVDAKEISVINTNGAGDALVGIFLSHYNSIPQQEALKKAVDYATAVCQIGGPRI</sequence>
<evidence type="ECO:0000256" key="2">
    <source>
        <dbReference type="ARBA" id="ARBA00022679"/>
    </source>
</evidence>